<evidence type="ECO:0000313" key="2">
    <source>
        <dbReference type="EMBL" id="CAE0367872.1"/>
    </source>
</evidence>
<dbReference type="EMBL" id="HBIJ01012699">
    <property type="protein sequence ID" value="CAE0367872.1"/>
    <property type="molecule type" value="Transcribed_RNA"/>
</dbReference>
<dbReference type="AlphaFoldDB" id="A0A7S3NHF2"/>
<protein>
    <submittedName>
        <fullName evidence="2">Uncharacterized protein</fullName>
    </submittedName>
</protein>
<reference evidence="2" key="1">
    <citation type="submission" date="2021-01" db="EMBL/GenBank/DDBJ databases">
        <authorList>
            <person name="Corre E."/>
            <person name="Pelletier E."/>
            <person name="Niang G."/>
            <person name="Scheremetjew M."/>
            <person name="Finn R."/>
            <person name="Kale V."/>
            <person name="Holt S."/>
            <person name="Cochrane G."/>
            <person name="Meng A."/>
            <person name="Brown T."/>
            <person name="Cohen L."/>
        </authorList>
    </citation>
    <scope>NUCLEOTIDE SEQUENCE</scope>
    <source>
        <strain evidence="2">CCMP1510</strain>
    </source>
</reference>
<accession>A0A7S3NHF2</accession>
<feature type="compositionally biased region" description="Basic residues" evidence="1">
    <location>
        <begin position="8"/>
        <end position="35"/>
    </location>
</feature>
<dbReference type="Pfam" id="PF09495">
    <property type="entry name" value="DUF2462"/>
    <property type="match status" value="1"/>
</dbReference>
<sequence>MAQGSSVKTKKKKLVKKSVYSKRSRTALKTKRAAVKRIERDSHTKSINKNIEKLAAGRAAQAGGTLELGTLSSTAEASAAELRRKAAESKKKKKKKETPNPSTSSS</sequence>
<gene>
    <name evidence="2" type="ORF">ALAG00032_LOCUS8629</name>
</gene>
<feature type="region of interest" description="Disordered" evidence="1">
    <location>
        <begin position="69"/>
        <end position="106"/>
    </location>
</feature>
<proteinExistence type="predicted"/>
<organism evidence="2">
    <name type="scientific">Aureoumbra lagunensis</name>
    <dbReference type="NCBI Taxonomy" id="44058"/>
    <lineage>
        <taxon>Eukaryota</taxon>
        <taxon>Sar</taxon>
        <taxon>Stramenopiles</taxon>
        <taxon>Ochrophyta</taxon>
        <taxon>Pelagophyceae</taxon>
        <taxon>Pelagomonadales</taxon>
        <taxon>Aureoumbra</taxon>
    </lineage>
</organism>
<evidence type="ECO:0000256" key="1">
    <source>
        <dbReference type="SAM" id="MobiDB-lite"/>
    </source>
</evidence>
<feature type="compositionally biased region" description="Low complexity" evidence="1">
    <location>
        <begin position="70"/>
        <end position="80"/>
    </location>
</feature>
<dbReference type="InterPro" id="IPR019034">
    <property type="entry name" value="UPF0390"/>
</dbReference>
<name>A0A7S3NHF2_9STRA</name>
<feature type="region of interest" description="Disordered" evidence="1">
    <location>
        <begin position="1"/>
        <end position="41"/>
    </location>
</feature>